<protein>
    <recommendedName>
        <fullName evidence="13">RING-type domain-containing protein</fullName>
    </recommendedName>
</protein>
<keyword evidence="9 12" id="KW-0472">Membrane</keyword>
<name>A0A0V0R8A2_PSEPJ</name>
<dbReference type="AlphaFoldDB" id="A0A0V0R8A2"/>
<dbReference type="InterPro" id="IPR044600">
    <property type="entry name" value="ATL1/ATL16-like"/>
</dbReference>
<sequence length="732" mass="85371">MIVTASSPPYDSANDLWDDLKIQQDLDEFLEYNYIDLNSHCSDKNTQYISFNLQKFISNMGENYNNNDFNFYLQVFEQTTNNSGYQFQTTFQIYEEESNQTCSSYCGDNYEGNCNNGLCECDKNYFDIDCTTYAVQIYPSQKVSIDIDKGQWKFAYIDLTDIANNLNIVYDDDSLNKGIKVDDFYYGFQYYFRPSPCGYVELNAVNSKVLKIDTIKSYLSAVDGNSFFNGNNQVYLFGFYNGGSQSSATVEFEIIMDQSSEEVSSNNHLYYYIIFLGVGFFLCLIIIILYCRRKQSLQMLYQQNIQSYSQNIEQQRRMNKQLKKQKFLKKYKALIQFLMPKATYQGYLEKYPNLKEITECVVCLVEFDQQDESRFTLCGHLFHDQCFDQWVIKNLNCPFCRESYGPTELMKVYRSKKSGNMEELEKKQSKYMKNLKKEQEEEDFGILDQIQNSKIEDENNNTHVHGEAGSERIGIEARQLQQMSEIQSSSNLGALNLQTNNIENSDNNLQDRNSQNVNANANVSNNAQSSANSNRQFFAQEESKSQNINLGDNRQDRIQRQQVQIRYSQNHLENQEQQSQQQVQEDENGRKNAKNKRRQHQLSNFNSNSKNINEEMTSSSQNNLMTINTQLSMNKMNENEERFKQNNMNNSNVSPLRNRGSLMQSQNQNRRVNQLNSVFNRANTNNENNNDYDTNINDNNENNNRNNIYQINEFSNNYNINQNALQNDSDSG</sequence>
<keyword evidence="6 10" id="KW-0863">Zinc-finger</keyword>
<dbReference type="Proteomes" id="UP000054937">
    <property type="component" value="Unassembled WGS sequence"/>
</dbReference>
<evidence type="ECO:0000256" key="12">
    <source>
        <dbReference type="SAM" id="Phobius"/>
    </source>
</evidence>
<evidence type="ECO:0000256" key="2">
    <source>
        <dbReference type="ARBA" id="ARBA00004906"/>
    </source>
</evidence>
<keyword evidence="15" id="KW-1185">Reference proteome</keyword>
<evidence type="ECO:0000256" key="9">
    <source>
        <dbReference type="ARBA" id="ARBA00023136"/>
    </source>
</evidence>
<dbReference type="Gene3D" id="3.30.40.10">
    <property type="entry name" value="Zinc/RING finger domain, C3HC4 (zinc finger)"/>
    <property type="match status" value="1"/>
</dbReference>
<dbReference type="PROSITE" id="PS50089">
    <property type="entry name" value="ZF_RING_2"/>
    <property type="match status" value="1"/>
</dbReference>
<dbReference type="InterPro" id="IPR013083">
    <property type="entry name" value="Znf_RING/FYVE/PHD"/>
</dbReference>
<feature type="compositionally biased region" description="Low complexity" evidence="11">
    <location>
        <begin position="571"/>
        <end position="583"/>
    </location>
</feature>
<evidence type="ECO:0000256" key="6">
    <source>
        <dbReference type="ARBA" id="ARBA00022771"/>
    </source>
</evidence>
<keyword evidence="3" id="KW-0808">Transferase</keyword>
<accession>A0A0V0R8A2</accession>
<feature type="compositionally biased region" description="Basic residues" evidence="11">
    <location>
        <begin position="591"/>
        <end position="600"/>
    </location>
</feature>
<feature type="region of interest" description="Disordered" evidence="11">
    <location>
        <begin position="571"/>
        <end position="618"/>
    </location>
</feature>
<comment type="subcellular location">
    <subcellularLocation>
        <location evidence="1">Membrane</location>
        <topology evidence="1">Single-pass membrane protein</topology>
    </subcellularLocation>
</comment>
<evidence type="ECO:0000259" key="13">
    <source>
        <dbReference type="PROSITE" id="PS50089"/>
    </source>
</evidence>
<keyword evidence="8 12" id="KW-1133">Transmembrane helix</keyword>
<evidence type="ECO:0000256" key="3">
    <source>
        <dbReference type="ARBA" id="ARBA00022679"/>
    </source>
</evidence>
<proteinExistence type="predicted"/>
<evidence type="ECO:0000256" key="4">
    <source>
        <dbReference type="ARBA" id="ARBA00022692"/>
    </source>
</evidence>
<keyword evidence="7" id="KW-0862">Zinc</keyword>
<evidence type="ECO:0000313" key="14">
    <source>
        <dbReference type="EMBL" id="KRX10719.1"/>
    </source>
</evidence>
<feature type="compositionally biased region" description="Polar residues" evidence="11">
    <location>
        <begin position="601"/>
        <end position="618"/>
    </location>
</feature>
<comment type="pathway">
    <text evidence="2">Protein modification; protein ubiquitination.</text>
</comment>
<feature type="transmembrane region" description="Helical" evidence="12">
    <location>
        <begin position="269"/>
        <end position="291"/>
    </location>
</feature>
<dbReference type="GO" id="GO:0016020">
    <property type="term" value="C:membrane"/>
    <property type="evidence" value="ECO:0007669"/>
    <property type="project" value="UniProtKB-SubCell"/>
</dbReference>
<dbReference type="SUPFAM" id="SSF57850">
    <property type="entry name" value="RING/U-box"/>
    <property type="match status" value="1"/>
</dbReference>
<gene>
    <name evidence="14" type="ORF">PPERSA_03777</name>
</gene>
<reference evidence="14 15" key="1">
    <citation type="journal article" date="2015" name="Sci. Rep.">
        <title>Genome of the facultative scuticociliatosis pathogen Pseudocohnilembus persalinus provides insight into its virulence through horizontal gene transfer.</title>
        <authorList>
            <person name="Xiong J."/>
            <person name="Wang G."/>
            <person name="Cheng J."/>
            <person name="Tian M."/>
            <person name="Pan X."/>
            <person name="Warren A."/>
            <person name="Jiang C."/>
            <person name="Yuan D."/>
            <person name="Miao W."/>
        </authorList>
    </citation>
    <scope>NUCLEOTIDE SEQUENCE [LARGE SCALE GENOMIC DNA]</scope>
    <source>
        <strain evidence="14">36N120E</strain>
    </source>
</reference>
<dbReference type="OrthoDB" id="296667at2759"/>
<dbReference type="InterPro" id="IPR001841">
    <property type="entry name" value="Znf_RING"/>
</dbReference>
<evidence type="ECO:0000256" key="5">
    <source>
        <dbReference type="ARBA" id="ARBA00022723"/>
    </source>
</evidence>
<evidence type="ECO:0000256" key="11">
    <source>
        <dbReference type="SAM" id="MobiDB-lite"/>
    </source>
</evidence>
<evidence type="ECO:0000256" key="1">
    <source>
        <dbReference type="ARBA" id="ARBA00004167"/>
    </source>
</evidence>
<dbReference type="GO" id="GO:0008270">
    <property type="term" value="F:zinc ion binding"/>
    <property type="evidence" value="ECO:0007669"/>
    <property type="project" value="UniProtKB-KW"/>
</dbReference>
<evidence type="ECO:0000256" key="10">
    <source>
        <dbReference type="PROSITE-ProRule" id="PRU00175"/>
    </source>
</evidence>
<keyword evidence="5" id="KW-0479">Metal-binding</keyword>
<feature type="domain" description="RING-type" evidence="13">
    <location>
        <begin position="360"/>
        <end position="401"/>
    </location>
</feature>
<dbReference type="EMBL" id="LDAU01000023">
    <property type="protein sequence ID" value="KRX10719.1"/>
    <property type="molecule type" value="Genomic_DNA"/>
</dbReference>
<dbReference type="SMART" id="SM00184">
    <property type="entry name" value="RING"/>
    <property type="match status" value="1"/>
</dbReference>
<evidence type="ECO:0000313" key="15">
    <source>
        <dbReference type="Proteomes" id="UP000054937"/>
    </source>
</evidence>
<dbReference type="Pfam" id="PF13639">
    <property type="entry name" value="zf-RING_2"/>
    <property type="match status" value="1"/>
</dbReference>
<comment type="caution">
    <text evidence="14">The sequence shown here is derived from an EMBL/GenBank/DDBJ whole genome shotgun (WGS) entry which is preliminary data.</text>
</comment>
<organism evidence="14 15">
    <name type="scientific">Pseudocohnilembus persalinus</name>
    <name type="common">Ciliate</name>
    <dbReference type="NCBI Taxonomy" id="266149"/>
    <lineage>
        <taxon>Eukaryota</taxon>
        <taxon>Sar</taxon>
        <taxon>Alveolata</taxon>
        <taxon>Ciliophora</taxon>
        <taxon>Intramacronucleata</taxon>
        <taxon>Oligohymenophorea</taxon>
        <taxon>Scuticociliatia</taxon>
        <taxon>Philasterida</taxon>
        <taxon>Pseudocohnilembidae</taxon>
        <taxon>Pseudocohnilembus</taxon>
    </lineage>
</organism>
<dbReference type="PANTHER" id="PTHR46913:SF1">
    <property type="entry name" value="RING-H2 FINGER PROTEIN ATL16"/>
    <property type="match status" value="1"/>
</dbReference>
<dbReference type="GO" id="GO:0016740">
    <property type="term" value="F:transferase activity"/>
    <property type="evidence" value="ECO:0007669"/>
    <property type="project" value="UniProtKB-KW"/>
</dbReference>
<dbReference type="GO" id="GO:0016567">
    <property type="term" value="P:protein ubiquitination"/>
    <property type="evidence" value="ECO:0007669"/>
    <property type="project" value="InterPro"/>
</dbReference>
<dbReference type="PANTHER" id="PTHR46913">
    <property type="entry name" value="RING-H2 FINGER PROTEIN ATL16"/>
    <property type="match status" value="1"/>
</dbReference>
<dbReference type="InParanoid" id="A0A0V0R8A2"/>
<keyword evidence="4 12" id="KW-0812">Transmembrane</keyword>
<feature type="region of interest" description="Disordered" evidence="11">
    <location>
        <begin position="681"/>
        <end position="705"/>
    </location>
</feature>
<evidence type="ECO:0000256" key="7">
    <source>
        <dbReference type="ARBA" id="ARBA00022833"/>
    </source>
</evidence>
<evidence type="ECO:0000256" key="8">
    <source>
        <dbReference type="ARBA" id="ARBA00022989"/>
    </source>
</evidence>